<evidence type="ECO:0000256" key="12">
    <source>
        <dbReference type="SAM" id="Phobius"/>
    </source>
</evidence>
<keyword evidence="16" id="KW-1185">Reference proteome</keyword>
<dbReference type="GO" id="GO:0000155">
    <property type="term" value="F:phosphorelay sensor kinase activity"/>
    <property type="evidence" value="ECO:0007669"/>
    <property type="project" value="InterPro"/>
</dbReference>
<dbReference type="PANTHER" id="PTHR45436:SF5">
    <property type="entry name" value="SENSOR HISTIDINE KINASE TRCS"/>
    <property type="match status" value="1"/>
</dbReference>
<dbReference type="InterPro" id="IPR036890">
    <property type="entry name" value="HATPase_C_sf"/>
</dbReference>
<evidence type="ECO:0000256" key="7">
    <source>
        <dbReference type="ARBA" id="ARBA00022777"/>
    </source>
</evidence>
<dbReference type="Gene3D" id="1.10.287.130">
    <property type="match status" value="1"/>
</dbReference>
<feature type="domain" description="Histidine kinase" evidence="13">
    <location>
        <begin position="300"/>
        <end position="519"/>
    </location>
</feature>
<feature type="transmembrane region" description="Helical" evidence="12">
    <location>
        <begin position="12"/>
        <end position="34"/>
    </location>
</feature>
<feature type="domain" description="HAMP" evidence="14">
    <location>
        <begin position="204"/>
        <end position="257"/>
    </location>
</feature>
<dbReference type="SUPFAM" id="SSF158472">
    <property type="entry name" value="HAMP domain-like"/>
    <property type="match status" value="1"/>
</dbReference>
<dbReference type="InterPro" id="IPR003594">
    <property type="entry name" value="HATPase_dom"/>
</dbReference>
<comment type="subcellular location">
    <subcellularLocation>
        <location evidence="2">Cell membrane</location>
    </subcellularLocation>
</comment>
<protein>
    <recommendedName>
        <fullName evidence="3">histidine kinase</fullName>
        <ecNumber evidence="3">2.7.13.3</ecNumber>
    </recommendedName>
</protein>
<organism evidence="15 16">
    <name type="scientific">Sinosporangium album</name>
    <dbReference type="NCBI Taxonomy" id="504805"/>
    <lineage>
        <taxon>Bacteria</taxon>
        <taxon>Bacillati</taxon>
        <taxon>Actinomycetota</taxon>
        <taxon>Actinomycetes</taxon>
        <taxon>Streptosporangiales</taxon>
        <taxon>Streptosporangiaceae</taxon>
        <taxon>Sinosporangium</taxon>
    </lineage>
</organism>
<dbReference type="InterPro" id="IPR004358">
    <property type="entry name" value="Sig_transdc_His_kin-like_C"/>
</dbReference>
<proteinExistence type="predicted"/>
<dbReference type="PANTHER" id="PTHR45436">
    <property type="entry name" value="SENSOR HISTIDINE KINASE YKOH"/>
    <property type="match status" value="1"/>
</dbReference>
<feature type="compositionally biased region" description="Pro residues" evidence="11">
    <location>
        <begin position="54"/>
        <end position="63"/>
    </location>
</feature>
<evidence type="ECO:0000256" key="4">
    <source>
        <dbReference type="ARBA" id="ARBA00022553"/>
    </source>
</evidence>
<dbReference type="SMART" id="SM00388">
    <property type="entry name" value="HisKA"/>
    <property type="match status" value="1"/>
</dbReference>
<feature type="region of interest" description="Disordered" evidence="11">
    <location>
        <begin position="50"/>
        <end position="81"/>
    </location>
</feature>
<evidence type="ECO:0000256" key="10">
    <source>
        <dbReference type="ARBA" id="ARBA00023136"/>
    </source>
</evidence>
<dbReference type="STRING" id="504805.SAMN05421505_11651"/>
<dbReference type="PRINTS" id="PR00344">
    <property type="entry name" value="BCTRLSENSOR"/>
</dbReference>
<dbReference type="InterPro" id="IPR005467">
    <property type="entry name" value="His_kinase_dom"/>
</dbReference>
<evidence type="ECO:0000259" key="13">
    <source>
        <dbReference type="PROSITE" id="PS50109"/>
    </source>
</evidence>
<dbReference type="Proteomes" id="UP000198923">
    <property type="component" value="Unassembled WGS sequence"/>
</dbReference>
<keyword evidence="9" id="KW-0902">Two-component regulatory system</keyword>
<accession>A0A1G8CMI4</accession>
<dbReference type="AlphaFoldDB" id="A0A1G8CMI4"/>
<evidence type="ECO:0000256" key="3">
    <source>
        <dbReference type="ARBA" id="ARBA00012438"/>
    </source>
</evidence>
<dbReference type="Pfam" id="PF00512">
    <property type="entry name" value="HisKA"/>
    <property type="match status" value="1"/>
</dbReference>
<dbReference type="Gene3D" id="6.10.340.10">
    <property type="match status" value="1"/>
</dbReference>
<dbReference type="InterPro" id="IPR036097">
    <property type="entry name" value="HisK_dim/P_sf"/>
</dbReference>
<evidence type="ECO:0000256" key="6">
    <source>
        <dbReference type="ARBA" id="ARBA00022692"/>
    </source>
</evidence>
<dbReference type="CDD" id="cd06225">
    <property type="entry name" value="HAMP"/>
    <property type="match status" value="1"/>
</dbReference>
<dbReference type="SUPFAM" id="SSF47384">
    <property type="entry name" value="Homodimeric domain of signal transducing histidine kinase"/>
    <property type="match status" value="1"/>
</dbReference>
<keyword evidence="4" id="KW-0597">Phosphoprotein</keyword>
<evidence type="ECO:0000313" key="15">
    <source>
        <dbReference type="EMBL" id="SDH46060.1"/>
    </source>
</evidence>
<evidence type="ECO:0000256" key="1">
    <source>
        <dbReference type="ARBA" id="ARBA00000085"/>
    </source>
</evidence>
<dbReference type="SMART" id="SM00304">
    <property type="entry name" value="HAMP"/>
    <property type="match status" value="1"/>
</dbReference>
<keyword evidence="7 15" id="KW-0418">Kinase</keyword>
<dbReference type="InterPro" id="IPR003660">
    <property type="entry name" value="HAMP_dom"/>
</dbReference>
<dbReference type="EMBL" id="FNCN01000016">
    <property type="protein sequence ID" value="SDH46060.1"/>
    <property type="molecule type" value="Genomic_DNA"/>
</dbReference>
<evidence type="ECO:0000259" key="14">
    <source>
        <dbReference type="PROSITE" id="PS50885"/>
    </source>
</evidence>
<dbReference type="Pfam" id="PF02518">
    <property type="entry name" value="HATPase_c"/>
    <property type="match status" value="1"/>
</dbReference>
<dbReference type="SUPFAM" id="SSF55874">
    <property type="entry name" value="ATPase domain of HSP90 chaperone/DNA topoisomerase II/histidine kinase"/>
    <property type="match status" value="1"/>
</dbReference>
<sequence>MFLRTPLWVRLVVGTSLLVTLAIALTGVFAVQLLRSYMLERIDAQLSVAAKPSRAPPPPPPQTSPHDHVPAPADVGVPPAPDGPKALLRPLRMFGMFYLVLLGPDGRQIRMVSEPTEHRRPKLPSLTATQVVMRESMPFTVPSVGGNGPRWRVLAAPLNNGNSRVVAASLRDVDSTVARLVRIVIGVGGAILVVMAAACHWLVRRSLRPLAEIERTAGAIAAGDLSRRVPVEHAGTETGRLGKAINGMLTQVERAFTDRKASETAARRAARAADESARAAQESALAARDSEDRMRRFVADASHELRTPLTSIRGFAELYRHQDSEGDTEAKRLLRRIEDEAKRMGLLVDDLLLLARLDRQRPIDSTPVDLLSLAAGAVLDARLLAPDRKIELVRLDGGEGALTVPGDEARLRQVVGNLVDNALRHTPPGTAFTVSVGVVGDGMVLEVCDQGRGFGTMDPEWVFERFYRADPSRTRGMGGGSGLGLSIVAALVQAHRGTVTAEHGPQGGALFRVVLPRRRIAPEAGRELWSG</sequence>
<evidence type="ECO:0000313" key="16">
    <source>
        <dbReference type="Proteomes" id="UP000198923"/>
    </source>
</evidence>
<reference evidence="15 16" key="1">
    <citation type="submission" date="2016-10" db="EMBL/GenBank/DDBJ databases">
        <authorList>
            <person name="de Groot N.N."/>
        </authorList>
    </citation>
    <scope>NUCLEOTIDE SEQUENCE [LARGE SCALE GENOMIC DNA]</scope>
    <source>
        <strain evidence="15 16">CPCC 201354</strain>
    </source>
</reference>
<dbReference type="GO" id="GO:0005886">
    <property type="term" value="C:plasma membrane"/>
    <property type="evidence" value="ECO:0007669"/>
    <property type="project" value="UniProtKB-SubCell"/>
</dbReference>
<evidence type="ECO:0000256" key="5">
    <source>
        <dbReference type="ARBA" id="ARBA00022679"/>
    </source>
</evidence>
<evidence type="ECO:0000256" key="11">
    <source>
        <dbReference type="SAM" id="MobiDB-lite"/>
    </source>
</evidence>
<dbReference type="InterPro" id="IPR003661">
    <property type="entry name" value="HisK_dim/P_dom"/>
</dbReference>
<dbReference type="CDD" id="cd00075">
    <property type="entry name" value="HATPase"/>
    <property type="match status" value="1"/>
</dbReference>
<dbReference type="PROSITE" id="PS50109">
    <property type="entry name" value="HIS_KIN"/>
    <property type="match status" value="1"/>
</dbReference>
<evidence type="ECO:0000256" key="2">
    <source>
        <dbReference type="ARBA" id="ARBA00004236"/>
    </source>
</evidence>
<comment type="catalytic activity">
    <reaction evidence="1">
        <text>ATP + protein L-histidine = ADP + protein N-phospho-L-histidine.</text>
        <dbReference type="EC" id="2.7.13.3"/>
    </reaction>
</comment>
<dbReference type="FunFam" id="1.10.287.130:FF:000001">
    <property type="entry name" value="Two-component sensor histidine kinase"/>
    <property type="match status" value="1"/>
</dbReference>
<dbReference type="Gene3D" id="3.30.565.10">
    <property type="entry name" value="Histidine kinase-like ATPase, C-terminal domain"/>
    <property type="match status" value="1"/>
</dbReference>
<feature type="transmembrane region" description="Helical" evidence="12">
    <location>
        <begin position="180"/>
        <end position="203"/>
    </location>
</feature>
<dbReference type="SMART" id="SM00387">
    <property type="entry name" value="HATPase_c"/>
    <property type="match status" value="1"/>
</dbReference>
<dbReference type="EC" id="2.7.13.3" evidence="3"/>
<evidence type="ECO:0000256" key="8">
    <source>
        <dbReference type="ARBA" id="ARBA00022989"/>
    </source>
</evidence>
<dbReference type="Pfam" id="PF00672">
    <property type="entry name" value="HAMP"/>
    <property type="match status" value="1"/>
</dbReference>
<evidence type="ECO:0000256" key="9">
    <source>
        <dbReference type="ARBA" id="ARBA00023012"/>
    </source>
</evidence>
<keyword evidence="8 12" id="KW-1133">Transmembrane helix</keyword>
<dbReference type="CDD" id="cd00082">
    <property type="entry name" value="HisKA"/>
    <property type="match status" value="1"/>
</dbReference>
<keyword evidence="10 12" id="KW-0472">Membrane</keyword>
<keyword evidence="5" id="KW-0808">Transferase</keyword>
<keyword evidence="6 12" id="KW-0812">Transmembrane</keyword>
<dbReference type="PROSITE" id="PS50885">
    <property type="entry name" value="HAMP"/>
    <property type="match status" value="1"/>
</dbReference>
<dbReference type="InterPro" id="IPR050428">
    <property type="entry name" value="TCS_sensor_his_kinase"/>
</dbReference>
<name>A0A1G8CMI4_9ACTN</name>
<gene>
    <name evidence="15" type="ORF">SAMN05421505_11651</name>
</gene>